<dbReference type="Proteomes" id="UP000554482">
    <property type="component" value="Unassembled WGS sequence"/>
</dbReference>
<evidence type="ECO:0000313" key="3">
    <source>
        <dbReference type="Proteomes" id="UP000554482"/>
    </source>
</evidence>
<name>A0A7J6XCC8_THATH</name>
<dbReference type="AlphaFoldDB" id="A0A7J6XCC8"/>
<feature type="compositionally biased region" description="Basic residues" evidence="1">
    <location>
        <begin position="81"/>
        <end position="93"/>
    </location>
</feature>
<evidence type="ECO:0000256" key="1">
    <source>
        <dbReference type="SAM" id="MobiDB-lite"/>
    </source>
</evidence>
<accession>A0A7J6XCC8</accession>
<reference evidence="2 3" key="1">
    <citation type="submission" date="2020-06" db="EMBL/GenBank/DDBJ databases">
        <title>Transcriptomic and genomic resources for Thalictrum thalictroides and T. hernandezii: Facilitating candidate gene discovery in an emerging model plant lineage.</title>
        <authorList>
            <person name="Arias T."/>
            <person name="Riano-Pachon D.M."/>
            <person name="Di Stilio V.S."/>
        </authorList>
    </citation>
    <scope>NUCLEOTIDE SEQUENCE [LARGE SCALE GENOMIC DNA]</scope>
    <source>
        <strain evidence="3">cv. WT478/WT964</strain>
        <tissue evidence="2">Leaves</tissue>
    </source>
</reference>
<sequence>IILAKHDHPKDFKIRRHQIIAKLNASVDLFDASESIEKESDYSNIDNNDGLSDSVGCQTSSQDGVEDSVDCQTSSQEENNKKRHTTVQIKVKKNVITPDSKQDDKEKSQVDSITDLEEKKDNSIKVDGERETSTVSEASKCLDERRNSVKNKIFKEKASTR</sequence>
<feature type="compositionally biased region" description="Basic and acidic residues" evidence="1">
    <location>
        <begin position="116"/>
        <end position="132"/>
    </location>
</feature>
<dbReference type="EMBL" id="JABWDY010002656">
    <property type="protein sequence ID" value="KAF5206485.1"/>
    <property type="molecule type" value="Genomic_DNA"/>
</dbReference>
<proteinExistence type="predicted"/>
<comment type="caution">
    <text evidence="2">The sequence shown here is derived from an EMBL/GenBank/DDBJ whole genome shotgun (WGS) entry which is preliminary data.</text>
</comment>
<gene>
    <name evidence="2" type="ORF">FRX31_003928</name>
</gene>
<evidence type="ECO:0000313" key="2">
    <source>
        <dbReference type="EMBL" id="KAF5206485.1"/>
    </source>
</evidence>
<feature type="non-terminal residue" evidence="2">
    <location>
        <position position="161"/>
    </location>
</feature>
<keyword evidence="3" id="KW-1185">Reference proteome</keyword>
<protein>
    <submittedName>
        <fullName evidence="2">Uncharacterized protein</fullName>
    </submittedName>
</protein>
<feature type="non-terminal residue" evidence="2">
    <location>
        <position position="1"/>
    </location>
</feature>
<feature type="compositionally biased region" description="Polar residues" evidence="1">
    <location>
        <begin position="42"/>
        <end position="63"/>
    </location>
</feature>
<organism evidence="2 3">
    <name type="scientific">Thalictrum thalictroides</name>
    <name type="common">Rue-anemone</name>
    <name type="synonym">Anemone thalictroides</name>
    <dbReference type="NCBI Taxonomy" id="46969"/>
    <lineage>
        <taxon>Eukaryota</taxon>
        <taxon>Viridiplantae</taxon>
        <taxon>Streptophyta</taxon>
        <taxon>Embryophyta</taxon>
        <taxon>Tracheophyta</taxon>
        <taxon>Spermatophyta</taxon>
        <taxon>Magnoliopsida</taxon>
        <taxon>Ranunculales</taxon>
        <taxon>Ranunculaceae</taxon>
        <taxon>Thalictroideae</taxon>
        <taxon>Thalictrum</taxon>
    </lineage>
</organism>
<feature type="region of interest" description="Disordered" evidence="1">
    <location>
        <begin position="37"/>
        <end position="139"/>
    </location>
</feature>
<feature type="compositionally biased region" description="Basic and acidic residues" evidence="1">
    <location>
        <begin position="100"/>
        <end position="109"/>
    </location>
</feature>